<sequence length="919" mass="102899">MAGLAKSSSRSEMNSSWMTWQDVLLQCLQPMLAIVLLLRFSSIVDEAGFVVTLLLVFITFLISFVTAWSACTVVSRKNSDGGFLKTLISYSSPQFATSFSLLHLIALIMATSIFVTSGAEAVLHIFSTFSFDIFDGATHDLRIVSAVLSVIVLIFCLIRNRNGRHTRFFILVLTIIAVALHLSGVLFRYGEYQLRRVPEKNVLIAAPSNAEISTIFAQLFPAAICALTILNFSPKLQSSAPRGSLLAIAIAAAIYGAAAMFDYVEFFARATPNATQNGEPKQQFEHLSYIYTTVPMAIVITISCIMSGVSTLKYSSNILRSLCRFSQNSNLLWLSRSYGSRDIPLRCLLIISIFQTSISLIGSYDILCIPTTVLFLVIYALFNFYVFRVKLSDTAIPSPPPLVSLLISTLCIFLAMFTNRHLAFIGGFIFAFCYCAQMYIQRDKEASERVEKTSKYIPVLEQMHELQQEPDNNRHYHPQILLLSGSPTVRPALVDFAHSITRGKSLLICGYVIPQKPCSRSYLLQLKIDKQINDFLRNREINAFGSAICCENQSDGANTLLQTVGLGRLRPNILMVGFKTNWNKLGVANLQVVNDYYGMLSNAFEKQVGLIVFRNEISGFDVSSSIRNKGEPINNDEELAEYVESQSIPSTSDLPQLPIQEKRIGAHRGKILSSMQTTFRKMSMAATRDLEGGAGGKRFQVNASQQSGSKNQDETLIIEQMFRFRKRIPNARIDVYWLREAGGLTMLVPYLLTQVGSFLEGAHIRVFTKTDSDKDNMRKINEEQKTMAAVLRKFKIDSTDLHILPEFHKSPSQKMLDKFNSKIKEFKVPRGIDKMPGMFDDDELFNLRGKTRNYLRAAELITEHSSDADLIVCTLPSARPEIPATLYLTWIDILSQQTPPTCLIRGNQVSINALKLKFP</sequence>
<keyword evidence="2 5" id="KW-0812">Transmembrane</keyword>
<dbReference type="GO" id="GO:0006884">
    <property type="term" value="P:cell volume homeostasis"/>
    <property type="evidence" value="ECO:0007669"/>
    <property type="project" value="TreeGrafter"/>
</dbReference>
<dbReference type="PANTHER" id="PTHR11827">
    <property type="entry name" value="SOLUTE CARRIER FAMILY 12, CATION COTRANSPORTERS"/>
    <property type="match status" value="1"/>
</dbReference>
<keyword evidence="9" id="KW-1185">Reference proteome</keyword>
<feature type="transmembrane region" description="Helical" evidence="5">
    <location>
        <begin position="369"/>
        <end position="387"/>
    </location>
</feature>
<feature type="transmembrane region" description="Helical" evidence="5">
    <location>
        <begin position="210"/>
        <end position="233"/>
    </location>
</feature>
<evidence type="ECO:0008006" key="10">
    <source>
        <dbReference type="Google" id="ProtNLM"/>
    </source>
</evidence>
<feature type="domain" description="Amino acid permease/ SLC12A" evidence="6">
    <location>
        <begin position="22"/>
        <end position="388"/>
    </location>
</feature>
<protein>
    <recommendedName>
        <fullName evidence="10">SLC12A transporter C-terminal domain-containing protein</fullName>
    </recommendedName>
</protein>
<feature type="transmembrane region" description="Helical" evidence="5">
    <location>
        <begin position="47"/>
        <end position="74"/>
    </location>
</feature>
<dbReference type="InterPro" id="IPR004842">
    <property type="entry name" value="SLC12A_fam"/>
</dbReference>
<evidence type="ECO:0000313" key="8">
    <source>
        <dbReference type="EMBL" id="CAI5446026.1"/>
    </source>
</evidence>
<feature type="transmembrane region" description="Helical" evidence="5">
    <location>
        <begin position="399"/>
        <end position="417"/>
    </location>
</feature>
<feature type="transmembrane region" description="Helical" evidence="5">
    <location>
        <begin position="170"/>
        <end position="190"/>
    </location>
</feature>
<evidence type="ECO:0000313" key="9">
    <source>
        <dbReference type="Proteomes" id="UP001152747"/>
    </source>
</evidence>
<dbReference type="AlphaFoldDB" id="A0A9P1IJ39"/>
<evidence type="ECO:0000256" key="4">
    <source>
        <dbReference type="ARBA" id="ARBA00023136"/>
    </source>
</evidence>
<feature type="transmembrane region" description="Helical" evidence="5">
    <location>
        <begin position="245"/>
        <end position="268"/>
    </location>
</feature>
<feature type="transmembrane region" description="Helical" evidence="5">
    <location>
        <begin position="139"/>
        <end position="158"/>
    </location>
</feature>
<name>A0A9P1IJ39_9PELO</name>
<dbReference type="PANTHER" id="PTHR11827:SF7">
    <property type="entry name" value="SOLUTE CARRIER FAMILY 12 PROTEIN B0303.11"/>
    <property type="match status" value="1"/>
</dbReference>
<dbReference type="GO" id="GO:0055064">
    <property type="term" value="P:chloride ion homeostasis"/>
    <property type="evidence" value="ECO:0007669"/>
    <property type="project" value="TreeGrafter"/>
</dbReference>
<dbReference type="Proteomes" id="UP001152747">
    <property type="component" value="Unassembled WGS sequence"/>
</dbReference>
<feature type="transmembrane region" description="Helical" evidence="5">
    <location>
        <begin position="423"/>
        <end position="440"/>
    </location>
</feature>
<dbReference type="GO" id="GO:0055078">
    <property type="term" value="P:sodium ion homeostasis"/>
    <property type="evidence" value="ECO:0007669"/>
    <property type="project" value="TreeGrafter"/>
</dbReference>
<dbReference type="GO" id="GO:0016020">
    <property type="term" value="C:membrane"/>
    <property type="evidence" value="ECO:0007669"/>
    <property type="project" value="UniProtKB-SubCell"/>
</dbReference>
<evidence type="ECO:0000256" key="1">
    <source>
        <dbReference type="ARBA" id="ARBA00004141"/>
    </source>
</evidence>
<evidence type="ECO:0000256" key="2">
    <source>
        <dbReference type="ARBA" id="ARBA00022692"/>
    </source>
</evidence>
<dbReference type="InterPro" id="IPR004841">
    <property type="entry name" value="AA-permease/SLC12A_dom"/>
</dbReference>
<feature type="transmembrane region" description="Helical" evidence="5">
    <location>
        <begin position="288"/>
        <end position="312"/>
    </location>
</feature>
<dbReference type="InterPro" id="IPR018491">
    <property type="entry name" value="SLC12_C"/>
</dbReference>
<evidence type="ECO:0000259" key="6">
    <source>
        <dbReference type="Pfam" id="PF00324"/>
    </source>
</evidence>
<evidence type="ECO:0000256" key="3">
    <source>
        <dbReference type="ARBA" id="ARBA00022989"/>
    </source>
</evidence>
<dbReference type="Pfam" id="PF03522">
    <property type="entry name" value="SLC12"/>
    <property type="match status" value="1"/>
</dbReference>
<dbReference type="Gene3D" id="1.20.1740.10">
    <property type="entry name" value="Amino acid/polyamine transporter I"/>
    <property type="match status" value="1"/>
</dbReference>
<comment type="caution">
    <text evidence="8">The sequence shown here is derived from an EMBL/GenBank/DDBJ whole genome shotgun (WGS) entry which is preliminary data.</text>
</comment>
<feature type="domain" description="SLC12A transporter C-terminal" evidence="7">
    <location>
        <begin position="490"/>
        <end position="911"/>
    </location>
</feature>
<keyword evidence="4 5" id="KW-0472">Membrane</keyword>
<dbReference type="OrthoDB" id="2020542at2759"/>
<dbReference type="EMBL" id="CANHGI010000003">
    <property type="protein sequence ID" value="CAI5446026.1"/>
    <property type="molecule type" value="Genomic_DNA"/>
</dbReference>
<organism evidence="8 9">
    <name type="scientific">Caenorhabditis angaria</name>
    <dbReference type="NCBI Taxonomy" id="860376"/>
    <lineage>
        <taxon>Eukaryota</taxon>
        <taxon>Metazoa</taxon>
        <taxon>Ecdysozoa</taxon>
        <taxon>Nematoda</taxon>
        <taxon>Chromadorea</taxon>
        <taxon>Rhabditida</taxon>
        <taxon>Rhabditina</taxon>
        <taxon>Rhabditomorpha</taxon>
        <taxon>Rhabditoidea</taxon>
        <taxon>Rhabditidae</taxon>
        <taxon>Peloderinae</taxon>
        <taxon>Caenorhabditis</taxon>
    </lineage>
</organism>
<dbReference type="GO" id="GO:0008511">
    <property type="term" value="F:sodium:potassium:chloride symporter activity"/>
    <property type="evidence" value="ECO:0007669"/>
    <property type="project" value="TreeGrafter"/>
</dbReference>
<accession>A0A9P1IJ39</accession>
<feature type="transmembrane region" description="Helical" evidence="5">
    <location>
        <begin position="95"/>
        <end position="119"/>
    </location>
</feature>
<dbReference type="Pfam" id="PF00324">
    <property type="entry name" value="AA_permease"/>
    <property type="match status" value="1"/>
</dbReference>
<proteinExistence type="predicted"/>
<dbReference type="GO" id="GO:1990573">
    <property type="term" value="P:potassium ion import across plasma membrane"/>
    <property type="evidence" value="ECO:0007669"/>
    <property type="project" value="TreeGrafter"/>
</dbReference>
<dbReference type="GO" id="GO:0055075">
    <property type="term" value="P:potassium ion homeostasis"/>
    <property type="evidence" value="ECO:0007669"/>
    <property type="project" value="TreeGrafter"/>
</dbReference>
<keyword evidence="3 5" id="KW-1133">Transmembrane helix</keyword>
<reference evidence="8" key="1">
    <citation type="submission" date="2022-11" db="EMBL/GenBank/DDBJ databases">
        <authorList>
            <person name="Kikuchi T."/>
        </authorList>
    </citation>
    <scope>NUCLEOTIDE SEQUENCE</scope>
    <source>
        <strain evidence="8">PS1010</strain>
    </source>
</reference>
<gene>
    <name evidence="8" type="ORF">CAMP_LOCUS8663</name>
</gene>
<comment type="subcellular location">
    <subcellularLocation>
        <location evidence="1">Membrane</location>
        <topology evidence="1">Multi-pass membrane protein</topology>
    </subcellularLocation>
</comment>
<evidence type="ECO:0000259" key="7">
    <source>
        <dbReference type="Pfam" id="PF03522"/>
    </source>
</evidence>
<evidence type="ECO:0000256" key="5">
    <source>
        <dbReference type="SAM" id="Phobius"/>
    </source>
</evidence>